<accession>A0A089ZWZ8</accession>
<keyword evidence="3 4" id="KW-0808">Transferase</keyword>
<evidence type="ECO:0000256" key="2">
    <source>
        <dbReference type="ARBA" id="ARBA00022676"/>
    </source>
</evidence>
<name>A0A089ZWZ8_9ASTR</name>
<dbReference type="PANTHER" id="PTHR11926:SF774">
    <property type="entry name" value="UDP-GLYCOSYLTRANSFERASE 85A1-RELATED"/>
    <property type="match status" value="1"/>
</dbReference>
<proteinExistence type="evidence at transcript level"/>
<dbReference type="FunFam" id="3.40.50.2000:FF:000129">
    <property type="entry name" value="Glycosyltransferase"/>
    <property type="match status" value="1"/>
</dbReference>
<dbReference type="SUPFAM" id="SSF53756">
    <property type="entry name" value="UDP-Glycosyltransferase/glycogen phosphorylase"/>
    <property type="match status" value="1"/>
</dbReference>
<dbReference type="EMBL" id="AB617732">
    <property type="protein sequence ID" value="BAP47703.1"/>
    <property type="molecule type" value="mRNA"/>
</dbReference>
<dbReference type="InterPro" id="IPR002213">
    <property type="entry name" value="UDP_glucos_trans"/>
</dbReference>
<dbReference type="InterPro" id="IPR035595">
    <property type="entry name" value="UDP_glycos_trans_CS"/>
</dbReference>
<dbReference type="EC" id="2.4.1.-" evidence="5"/>
<protein>
    <recommendedName>
        <fullName evidence="5">Glycosyltransferase</fullName>
        <ecNumber evidence="5">2.4.1.-</ecNumber>
    </recommendedName>
</protein>
<reference evidence="6" key="1">
    <citation type="journal article" date="2014" name="HortScience">
        <title>Effect of shading on anthocyanin and non-flavonoid polyphenol biosynthesis of Gynura bicolor leaves in midsummer.</title>
        <authorList>
            <person name="Fukuoka N."/>
            <person name="Suzuki T."/>
            <person name="Minamide K."/>
            <person name="Hamada T."/>
        </authorList>
    </citation>
    <scope>NUCLEOTIDE SEQUENCE</scope>
    <source>
        <tissue evidence="6">Leaf</tissue>
    </source>
</reference>
<dbReference type="AlphaFoldDB" id="A0A089ZWZ8"/>
<dbReference type="Gene3D" id="3.40.50.2000">
    <property type="entry name" value="Glycogen Phosphorylase B"/>
    <property type="match status" value="2"/>
</dbReference>
<comment type="similarity">
    <text evidence="1 4">Belongs to the UDP-glycosyltransferase family.</text>
</comment>
<evidence type="ECO:0000256" key="4">
    <source>
        <dbReference type="RuleBase" id="RU003718"/>
    </source>
</evidence>
<dbReference type="FunFam" id="3.40.50.2000:FF:000060">
    <property type="entry name" value="Glycosyltransferase"/>
    <property type="match status" value="1"/>
</dbReference>
<evidence type="ECO:0000256" key="1">
    <source>
        <dbReference type="ARBA" id="ARBA00009995"/>
    </source>
</evidence>
<organism evidence="6">
    <name type="scientific">Gynura bicolor</name>
    <dbReference type="NCBI Taxonomy" id="714476"/>
    <lineage>
        <taxon>Eukaryota</taxon>
        <taxon>Viridiplantae</taxon>
        <taxon>Streptophyta</taxon>
        <taxon>Embryophyta</taxon>
        <taxon>Tracheophyta</taxon>
        <taxon>Spermatophyta</taxon>
        <taxon>Magnoliopsida</taxon>
        <taxon>eudicotyledons</taxon>
        <taxon>Gunneridae</taxon>
        <taxon>Pentapetalae</taxon>
        <taxon>asterids</taxon>
        <taxon>campanulids</taxon>
        <taxon>Asterales</taxon>
        <taxon>Asteraceae</taxon>
        <taxon>Asteroideae</taxon>
        <taxon>Senecioneae</taxon>
        <taxon>Senecioninae</taxon>
        <taxon>Gynura</taxon>
    </lineage>
</organism>
<evidence type="ECO:0000313" key="6">
    <source>
        <dbReference type="EMBL" id="BAP47703.1"/>
    </source>
</evidence>
<dbReference type="Pfam" id="PF00201">
    <property type="entry name" value="UDPGT"/>
    <property type="match status" value="1"/>
</dbReference>
<gene>
    <name evidence="6" type="primary">GbUFGT1b</name>
</gene>
<dbReference type="GO" id="GO:0047213">
    <property type="term" value="F:anthocyanidin 3-O-glucosyltransferase activity"/>
    <property type="evidence" value="ECO:0007669"/>
    <property type="project" value="UniProtKB-ARBA"/>
</dbReference>
<dbReference type="GO" id="GO:0080043">
    <property type="term" value="F:quercetin 3-O-glucosyltransferase activity"/>
    <property type="evidence" value="ECO:0007669"/>
    <property type="project" value="TreeGrafter"/>
</dbReference>
<keyword evidence="2 4" id="KW-0328">Glycosyltransferase</keyword>
<evidence type="ECO:0000256" key="3">
    <source>
        <dbReference type="ARBA" id="ARBA00022679"/>
    </source>
</evidence>
<dbReference type="GO" id="GO:0080044">
    <property type="term" value="F:quercetin 7-O-glucosyltransferase activity"/>
    <property type="evidence" value="ECO:0007669"/>
    <property type="project" value="TreeGrafter"/>
</dbReference>
<dbReference type="CDD" id="cd03784">
    <property type="entry name" value="GT1_Gtf-like"/>
    <property type="match status" value="1"/>
</dbReference>
<dbReference type="GO" id="GO:0033485">
    <property type="term" value="P:cyanidin 3-O-glucoside biosynthetic process"/>
    <property type="evidence" value="ECO:0007669"/>
    <property type="project" value="UniProtKB-ARBA"/>
</dbReference>
<dbReference type="PROSITE" id="PS00375">
    <property type="entry name" value="UDPGT"/>
    <property type="match status" value="1"/>
</dbReference>
<dbReference type="GO" id="GO:0031542">
    <property type="term" value="P:positive regulation of anthocyanin biosynthetic process"/>
    <property type="evidence" value="ECO:0007669"/>
    <property type="project" value="UniProtKB-ARBA"/>
</dbReference>
<dbReference type="PANTHER" id="PTHR11926">
    <property type="entry name" value="GLUCOSYL/GLUCURONOSYL TRANSFERASES"/>
    <property type="match status" value="1"/>
</dbReference>
<evidence type="ECO:0000256" key="5">
    <source>
        <dbReference type="RuleBase" id="RU362057"/>
    </source>
</evidence>
<sequence length="462" mass="51141">MNTSNGKATRERHVAVFAFPFSSHPPLLLTLVRRLATALPNVVFSFFNTKKSNQTLFSELSCDNILPYDVWDGIPDDYVLVGKPQEDINIFLGVAEEELRRGVKLAEEDIGMKVSCLVVDAFFWFSADMADEMNISWVSFWTAGACSLSAHFYTDLIREKSAQLKGSTGPDDEISDLIPGFSVARLCDLPGGVVFGNLESPFSTMLHKMGRNLGRATAVPINSFQGLDPDITKNLSSKFKLFLNIGPFNLLSKEKSQLKSSDEFSCISWLENQKPRSVAYISFGTVCKLPPHEVLALAEALEHTKTPFLWSINNDSKKHFPKGFLEKISDNGMGKVVPWAPQVQVLEHFAIGVFVTHCGWNSVLESIGAGVPMICRPVFGDQQINTWMVERVWRIGVRIEGGSFTSHGTCCALQQVLSNESSKTLKERIETFKDVAQKAVELNGSSNQNFKTLVDVVTGVSL</sequence>